<evidence type="ECO:0000313" key="9">
    <source>
        <dbReference type="EMBL" id="AHC39909.1"/>
    </source>
</evidence>
<feature type="transmembrane region" description="Helical" evidence="8">
    <location>
        <begin position="74"/>
        <end position="94"/>
    </location>
</feature>
<gene>
    <name evidence="9" type="ORF">OVS_01600</name>
</gene>
<evidence type="ECO:0000313" key="10">
    <source>
        <dbReference type="Proteomes" id="UP000018745"/>
    </source>
</evidence>
<dbReference type="EMBL" id="CP006935">
    <property type="protein sequence ID" value="AHC39909.1"/>
    <property type="molecule type" value="Genomic_DNA"/>
</dbReference>
<accession>A0ABN4BQG7</accession>
<organism evidence="9 10">
    <name type="scientific">Mycoplasma ovis str. Michigan</name>
    <dbReference type="NCBI Taxonomy" id="1415773"/>
    <lineage>
        <taxon>Bacteria</taxon>
        <taxon>Bacillati</taxon>
        <taxon>Mycoplasmatota</taxon>
        <taxon>Mollicutes</taxon>
        <taxon>Mycoplasmataceae</taxon>
        <taxon>Mycoplasma</taxon>
    </lineage>
</organism>
<evidence type="ECO:0000256" key="4">
    <source>
        <dbReference type="ARBA" id="ARBA00022692"/>
    </source>
</evidence>
<keyword evidence="4 8" id="KW-0812">Transmembrane</keyword>
<feature type="transmembrane region" description="Helical" evidence="8">
    <location>
        <begin position="328"/>
        <end position="355"/>
    </location>
</feature>
<name>A0ABN4BQG7_9MOLU</name>
<dbReference type="PANTHER" id="PTHR32024">
    <property type="entry name" value="TRK SYSTEM POTASSIUM UPTAKE PROTEIN TRKG-RELATED"/>
    <property type="match status" value="1"/>
</dbReference>
<dbReference type="Pfam" id="PF02386">
    <property type="entry name" value="TrkH"/>
    <property type="match status" value="1"/>
</dbReference>
<feature type="transmembrane region" description="Helical" evidence="8">
    <location>
        <begin position="383"/>
        <end position="401"/>
    </location>
</feature>
<keyword evidence="7 8" id="KW-0472">Membrane</keyword>
<keyword evidence="2" id="KW-0813">Transport</keyword>
<evidence type="ECO:0000256" key="5">
    <source>
        <dbReference type="ARBA" id="ARBA00022989"/>
    </source>
</evidence>
<dbReference type="InterPro" id="IPR003445">
    <property type="entry name" value="Cat_transpt"/>
</dbReference>
<keyword evidence="6" id="KW-0406">Ion transport</keyword>
<feature type="transmembrane region" description="Helical" evidence="8">
    <location>
        <begin position="131"/>
        <end position="152"/>
    </location>
</feature>
<protein>
    <submittedName>
        <fullName evidence="9">Potassium transporter KtrB</fullName>
    </submittedName>
</protein>
<proteinExistence type="predicted"/>
<dbReference type="Proteomes" id="UP000018745">
    <property type="component" value="Chromosome"/>
</dbReference>
<evidence type="ECO:0000256" key="2">
    <source>
        <dbReference type="ARBA" id="ARBA00022448"/>
    </source>
</evidence>
<dbReference type="PANTHER" id="PTHR32024:SF1">
    <property type="entry name" value="KTR SYSTEM POTASSIUM UPTAKE PROTEIN B"/>
    <property type="match status" value="1"/>
</dbReference>
<keyword evidence="3" id="KW-1003">Cell membrane</keyword>
<keyword evidence="5 8" id="KW-1133">Transmembrane helix</keyword>
<feature type="transmembrane region" description="Helical" evidence="8">
    <location>
        <begin position="42"/>
        <end position="62"/>
    </location>
</feature>
<keyword evidence="10" id="KW-1185">Reference proteome</keyword>
<feature type="transmembrane region" description="Helical" evidence="8">
    <location>
        <begin position="247"/>
        <end position="269"/>
    </location>
</feature>
<feature type="transmembrane region" description="Helical" evidence="8">
    <location>
        <begin position="440"/>
        <end position="464"/>
    </location>
</feature>
<evidence type="ECO:0000256" key="1">
    <source>
        <dbReference type="ARBA" id="ARBA00004651"/>
    </source>
</evidence>
<evidence type="ECO:0000256" key="6">
    <source>
        <dbReference type="ARBA" id="ARBA00023065"/>
    </source>
</evidence>
<feature type="transmembrane region" description="Helical" evidence="8">
    <location>
        <begin position="164"/>
        <end position="183"/>
    </location>
</feature>
<evidence type="ECO:0000256" key="7">
    <source>
        <dbReference type="ARBA" id="ARBA00023136"/>
    </source>
</evidence>
<reference evidence="9 10" key="1">
    <citation type="journal article" date="2014" name="Genome Announc.">
        <title>Complete Genome Sequence of Mycoplasma ovis Strain Michigan, a Hemoplasma of Sheep with Two Distinct 16S rRNA Genes.</title>
        <authorList>
            <person name="Deshuillers P.L."/>
            <person name="Santos A.P."/>
            <person name="do Nascimento N.C."/>
            <person name="Hampel J.A."/>
            <person name="Bergin I.L."/>
            <person name="Dyson M.C."/>
            <person name="Messick J.B."/>
        </authorList>
    </citation>
    <scope>NUCLEOTIDE SEQUENCE [LARGE SCALE GENOMIC DNA]</scope>
    <source>
        <strain evidence="9 10">Michigan</strain>
    </source>
</reference>
<evidence type="ECO:0000256" key="8">
    <source>
        <dbReference type="SAM" id="Phobius"/>
    </source>
</evidence>
<evidence type="ECO:0000256" key="3">
    <source>
        <dbReference type="ARBA" id="ARBA00022475"/>
    </source>
</evidence>
<sequence length="484" mass="53013">MFGSTVSQRIARIYILIILAGFGALNLPWVKTTNGQNGSDNWFSKLFTSVSAVTTTGLLSGSSLNCSFNFAGQLIVLILIQIGGLGLVTIWTILKQTFLKNKKYSIEDRINIHSERGGVIQGSSYVVTKSALITLLWIELFVASSLTFFFYFVDTNSDSQKTNLKGNFLSSFWAGIFHSISAINNAGLDTLDKTSISSYSRGWGVVLSIVFAACSMVGGIGYSALYEIKEWLHRKRNREKTKNILSLFTKISILMYLSITLLAGGGVVLTELLANGAQTTSNGACSDNCTKLKKSEKIWQWIYLVISSRSAGFYGIDPKCLHEKSQWILLILMFIGASPASTAGGIRSITLFLMMGKIWTTMRGRRTLSIFSRSVEDQTIDNSYMVFFVSSALITLCSLGITHSEAGQGKGGFSHASLFEASSAFGTAGLSLGVSSKTTWVGHILLMFLMFIGQLGVPNSLVYYNKPRAARQNFSYPEEKLRIA</sequence>
<comment type="subcellular location">
    <subcellularLocation>
        <location evidence="1">Cell membrane</location>
        <topology evidence="1">Multi-pass membrane protein</topology>
    </subcellularLocation>
</comment>
<feature type="transmembrane region" description="Helical" evidence="8">
    <location>
        <begin position="203"/>
        <end position="226"/>
    </location>
</feature>
<feature type="transmembrane region" description="Helical" evidence="8">
    <location>
        <begin position="12"/>
        <end position="30"/>
    </location>
</feature>